<dbReference type="Proteomes" id="UP001228049">
    <property type="component" value="Unassembled WGS sequence"/>
</dbReference>
<keyword evidence="3" id="KW-1185">Reference proteome</keyword>
<name>A0AAD9CBE7_DISEL</name>
<gene>
    <name evidence="2" type="ORF">KUDE01_017430</name>
</gene>
<accession>A0AAD9CBE7</accession>
<evidence type="ECO:0000256" key="1">
    <source>
        <dbReference type="SAM" id="MobiDB-lite"/>
    </source>
</evidence>
<evidence type="ECO:0000313" key="3">
    <source>
        <dbReference type="Proteomes" id="UP001228049"/>
    </source>
</evidence>
<feature type="region of interest" description="Disordered" evidence="1">
    <location>
        <begin position="47"/>
        <end position="66"/>
    </location>
</feature>
<sequence>MGPHGPAAAQMSGAESQLFPPLAARERCSTSQLTVDQLSIFRRTNGSAPTVCLTPRPHRTSVPTHSTTFSSLVKRIKKGLSGQTKILIREV</sequence>
<comment type="caution">
    <text evidence="2">The sequence shown here is derived from an EMBL/GenBank/DDBJ whole genome shotgun (WGS) entry which is preliminary data.</text>
</comment>
<dbReference type="EMBL" id="JASDAP010000008">
    <property type="protein sequence ID" value="KAK1897902.1"/>
    <property type="molecule type" value="Genomic_DNA"/>
</dbReference>
<reference evidence="2" key="1">
    <citation type="submission" date="2023-04" db="EMBL/GenBank/DDBJ databases">
        <title>Chromosome-level genome of Chaenocephalus aceratus.</title>
        <authorList>
            <person name="Park H."/>
        </authorList>
    </citation>
    <scope>NUCLEOTIDE SEQUENCE</scope>
    <source>
        <strain evidence="2">DE</strain>
        <tissue evidence="2">Muscle</tissue>
    </source>
</reference>
<protein>
    <submittedName>
        <fullName evidence="2">Wilms tumor protein like</fullName>
    </submittedName>
</protein>
<proteinExistence type="predicted"/>
<organism evidence="2 3">
    <name type="scientific">Dissostichus eleginoides</name>
    <name type="common">Patagonian toothfish</name>
    <name type="synonym">Dissostichus amissus</name>
    <dbReference type="NCBI Taxonomy" id="100907"/>
    <lineage>
        <taxon>Eukaryota</taxon>
        <taxon>Metazoa</taxon>
        <taxon>Chordata</taxon>
        <taxon>Craniata</taxon>
        <taxon>Vertebrata</taxon>
        <taxon>Euteleostomi</taxon>
        <taxon>Actinopterygii</taxon>
        <taxon>Neopterygii</taxon>
        <taxon>Teleostei</taxon>
        <taxon>Neoteleostei</taxon>
        <taxon>Acanthomorphata</taxon>
        <taxon>Eupercaria</taxon>
        <taxon>Perciformes</taxon>
        <taxon>Notothenioidei</taxon>
        <taxon>Nototheniidae</taxon>
        <taxon>Dissostichus</taxon>
    </lineage>
</organism>
<dbReference type="AlphaFoldDB" id="A0AAD9CBE7"/>
<evidence type="ECO:0000313" key="2">
    <source>
        <dbReference type="EMBL" id="KAK1897902.1"/>
    </source>
</evidence>